<dbReference type="InterPro" id="IPR036388">
    <property type="entry name" value="WH-like_DNA-bd_sf"/>
</dbReference>
<dbReference type="RefSeq" id="WP_205133265.1">
    <property type="nucleotide sequence ID" value="NZ_JACSNT010000005.1"/>
</dbReference>
<dbReference type="CDD" id="cd06171">
    <property type="entry name" value="Sigma70_r4"/>
    <property type="match status" value="1"/>
</dbReference>
<name>A0ABS2G9K5_9FIRM</name>
<gene>
    <name evidence="8" type="ORF">H9X83_03635</name>
</gene>
<evidence type="ECO:0000256" key="5">
    <source>
        <dbReference type="ARBA" id="ARBA00023163"/>
    </source>
</evidence>
<evidence type="ECO:0000256" key="1">
    <source>
        <dbReference type="ARBA" id="ARBA00010641"/>
    </source>
</evidence>
<accession>A0ABS2G9K5</accession>
<dbReference type="Pfam" id="PF04542">
    <property type="entry name" value="Sigma70_r2"/>
    <property type="match status" value="1"/>
</dbReference>
<dbReference type="InterPro" id="IPR013325">
    <property type="entry name" value="RNA_pol_sigma_r2"/>
</dbReference>
<keyword evidence="3" id="KW-0731">Sigma factor</keyword>
<dbReference type="SUPFAM" id="SSF88659">
    <property type="entry name" value="Sigma3 and sigma4 domains of RNA polymerase sigma factors"/>
    <property type="match status" value="1"/>
</dbReference>
<dbReference type="Proteomes" id="UP000729290">
    <property type="component" value="Unassembled WGS sequence"/>
</dbReference>
<reference evidence="8 9" key="1">
    <citation type="journal article" date="2021" name="Sci. Rep.">
        <title>The distribution of antibiotic resistance genes in chicken gut microbiota commensals.</title>
        <authorList>
            <person name="Juricova H."/>
            <person name="Matiasovicova J."/>
            <person name="Kubasova T."/>
            <person name="Cejkova D."/>
            <person name="Rychlik I."/>
        </authorList>
    </citation>
    <scope>NUCLEOTIDE SEQUENCE [LARGE SCALE GENOMIC DNA]</scope>
    <source>
        <strain evidence="8 9">An431b</strain>
    </source>
</reference>
<evidence type="ECO:0000259" key="6">
    <source>
        <dbReference type="Pfam" id="PF04542"/>
    </source>
</evidence>
<dbReference type="InterPro" id="IPR014284">
    <property type="entry name" value="RNA_pol_sigma-70_dom"/>
</dbReference>
<keyword evidence="2" id="KW-0805">Transcription regulation</keyword>
<dbReference type="PANTHER" id="PTHR43133:SF8">
    <property type="entry name" value="RNA POLYMERASE SIGMA FACTOR HI_1459-RELATED"/>
    <property type="match status" value="1"/>
</dbReference>
<dbReference type="Gene3D" id="1.10.1740.10">
    <property type="match status" value="1"/>
</dbReference>
<dbReference type="SUPFAM" id="SSF88946">
    <property type="entry name" value="Sigma2 domain of RNA polymerase sigma factors"/>
    <property type="match status" value="1"/>
</dbReference>
<sequence>MEHDVLKELYERYYQAAYLYVLSLCRKKEWAEDIVNEGFLKACLTLEKENEGFLWWLMRVCRNLWLDQLKKQKRQDGAEIAEIPVAEDALAGILQKEENIRLYAAMNALPPKDRELLIWHYFGGLPIRQMASLRGCSETAVKTALFRARRRLKQKLGGERE</sequence>
<dbReference type="InterPro" id="IPR013324">
    <property type="entry name" value="RNA_pol_sigma_r3/r4-like"/>
</dbReference>
<organism evidence="8 9">
    <name type="scientific">Anaerotignum lactatifermentans</name>
    <dbReference type="NCBI Taxonomy" id="160404"/>
    <lineage>
        <taxon>Bacteria</taxon>
        <taxon>Bacillati</taxon>
        <taxon>Bacillota</taxon>
        <taxon>Clostridia</taxon>
        <taxon>Lachnospirales</taxon>
        <taxon>Anaerotignaceae</taxon>
        <taxon>Anaerotignum</taxon>
    </lineage>
</organism>
<dbReference type="PANTHER" id="PTHR43133">
    <property type="entry name" value="RNA POLYMERASE ECF-TYPE SIGMA FACTO"/>
    <property type="match status" value="1"/>
</dbReference>
<protein>
    <submittedName>
        <fullName evidence="8">Sigma-70 family RNA polymerase sigma factor</fullName>
    </submittedName>
</protein>
<keyword evidence="5" id="KW-0804">Transcription</keyword>
<dbReference type="Pfam" id="PF08281">
    <property type="entry name" value="Sigma70_r4_2"/>
    <property type="match status" value="1"/>
</dbReference>
<evidence type="ECO:0000256" key="2">
    <source>
        <dbReference type="ARBA" id="ARBA00023015"/>
    </source>
</evidence>
<evidence type="ECO:0000259" key="7">
    <source>
        <dbReference type="Pfam" id="PF08281"/>
    </source>
</evidence>
<feature type="domain" description="RNA polymerase sigma factor 70 region 4 type 2" evidence="7">
    <location>
        <begin position="101"/>
        <end position="152"/>
    </location>
</feature>
<dbReference type="Gene3D" id="1.10.10.10">
    <property type="entry name" value="Winged helix-like DNA-binding domain superfamily/Winged helix DNA-binding domain"/>
    <property type="match status" value="1"/>
</dbReference>
<comment type="similarity">
    <text evidence="1">Belongs to the sigma-70 factor family. ECF subfamily.</text>
</comment>
<comment type="caution">
    <text evidence="8">The sequence shown here is derived from an EMBL/GenBank/DDBJ whole genome shotgun (WGS) entry which is preliminary data.</text>
</comment>
<dbReference type="InterPro" id="IPR013249">
    <property type="entry name" value="RNA_pol_sigma70_r4_t2"/>
</dbReference>
<feature type="domain" description="RNA polymerase sigma-70 region 2" evidence="6">
    <location>
        <begin position="9"/>
        <end position="74"/>
    </location>
</feature>
<dbReference type="InterPro" id="IPR007627">
    <property type="entry name" value="RNA_pol_sigma70_r2"/>
</dbReference>
<evidence type="ECO:0000256" key="3">
    <source>
        <dbReference type="ARBA" id="ARBA00023082"/>
    </source>
</evidence>
<evidence type="ECO:0000313" key="9">
    <source>
        <dbReference type="Proteomes" id="UP000729290"/>
    </source>
</evidence>
<dbReference type="EMBL" id="JACSNV010000004">
    <property type="protein sequence ID" value="MBM6877253.1"/>
    <property type="molecule type" value="Genomic_DNA"/>
</dbReference>
<dbReference type="NCBIfam" id="TIGR02937">
    <property type="entry name" value="sigma70-ECF"/>
    <property type="match status" value="1"/>
</dbReference>
<evidence type="ECO:0000256" key="4">
    <source>
        <dbReference type="ARBA" id="ARBA00023125"/>
    </source>
</evidence>
<evidence type="ECO:0000313" key="8">
    <source>
        <dbReference type="EMBL" id="MBM6877253.1"/>
    </source>
</evidence>
<dbReference type="InterPro" id="IPR039425">
    <property type="entry name" value="RNA_pol_sigma-70-like"/>
</dbReference>
<proteinExistence type="inferred from homology"/>
<keyword evidence="4" id="KW-0238">DNA-binding</keyword>
<keyword evidence="9" id="KW-1185">Reference proteome</keyword>